<feature type="signal peptide" evidence="11">
    <location>
        <begin position="1"/>
        <end position="28"/>
    </location>
</feature>
<evidence type="ECO:0000313" key="14">
    <source>
        <dbReference type="EMBL" id="PNT72537.1"/>
    </source>
</evidence>
<dbReference type="PANTHER" id="PTHR47966">
    <property type="entry name" value="BETA-SITE APP-CLEAVING ENZYME, ISOFORM A-RELATED"/>
    <property type="match status" value="1"/>
</dbReference>
<dbReference type="InParanoid" id="A0A2K2DE61"/>
<dbReference type="FunFam" id="2.40.70.10:FF:000115">
    <property type="entry name" value="Lysosomal aspartic protease"/>
    <property type="match status" value="1"/>
</dbReference>
<dbReference type="PROSITE" id="PS51767">
    <property type="entry name" value="PEPTIDASE_A1"/>
    <property type="match status" value="1"/>
</dbReference>
<dbReference type="InterPro" id="IPR011001">
    <property type="entry name" value="Saposin-like"/>
</dbReference>
<evidence type="ECO:0000259" key="13">
    <source>
        <dbReference type="PROSITE" id="PS51767"/>
    </source>
</evidence>
<keyword evidence="2 9" id="KW-0645">Protease</keyword>
<dbReference type="Gene3D" id="1.10.225.10">
    <property type="entry name" value="Saposin-like"/>
    <property type="match status" value="1"/>
</dbReference>
<keyword evidence="5" id="KW-0865">Zymogen</keyword>
<keyword evidence="10" id="KW-0812">Transmembrane</keyword>
<keyword evidence="11" id="KW-0732">Signal</keyword>
<dbReference type="PROSITE" id="PS50015">
    <property type="entry name" value="SAP_B"/>
    <property type="match status" value="1"/>
</dbReference>
<dbReference type="Gene3D" id="2.40.70.10">
    <property type="entry name" value="Acid Proteases"/>
    <property type="match status" value="2"/>
</dbReference>
<dbReference type="PROSITE" id="PS00141">
    <property type="entry name" value="ASP_PROTEASE"/>
    <property type="match status" value="2"/>
</dbReference>
<reference evidence="15" key="3">
    <citation type="submission" date="2018-08" db="UniProtKB">
        <authorList>
            <consortium name="EnsemblPlants"/>
        </authorList>
    </citation>
    <scope>IDENTIFICATION</scope>
    <source>
        <strain evidence="15">cv. Bd21</strain>
    </source>
</reference>
<dbReference type="GO" id="GO:0004190">
    <property type="term" value="F:aspartic-type endopeptidase activity"/>
    <property type="evidence" value="ECO:0000318"/>
    <property type="project" value="GO_Central"/>
</dbReference>
<feature type="domain" description="Peptidase A1" evidence="13">
    <location>
        <begin position="97"/>
        <end position="546"/>
    </location>
</feature>
<keyword evidence="6 8" id="KW-1015">Disulfide bond</keyword>
<evidence type="ECO:0000256" key="5">
    <source>
        <dbReference type="ARBA" id="ARBA00023145"/>
    </source>
</evidence>
<dbReference type="SUPFAM" id="SSF50630">
    <property type="entry name" value="Acid proteases"/>
    <property type="match status" value="1"/>
</dbReference>
<dbReference type="SUPFAM" id="SSF47862">
    <property type="entry name" value="Saposin"/>
    <property type="match status" value="1"/>
</dbReference>
<dbReference type="EMBL" id="CM000881">
    <property type="protein sequence ID" value="PNT72537.1"/>
    <property type="molecule type" value="Genomic_DNA"/>
</dbReference>
<feature type="disulfide bond" evidence="8">
    <location>
        <begin position="128"/>
        <end position="134"/>
    </location>
</feature>
<evidence type="ECO:0008006" key="17">
    <source>
        <dbReference type="Google" id="ProtNLM"/>
    </source>
</evidence>
<organism evidence="14">
    <name type="scientific">Brachypodium distachyon</name>
    <name type="common">Purple false brome</name>
    <name type="synonym">Trachynia distachya</name>
    <dbReference type="NCBI Taxonomy" id="15368"/>
    <lineage>
        <taxon>Eukaryota</taxon>
        <taxon>Viridiplantae</taxon>
        <taxon>Streptophyta</taxon>
        <taxon>Embryophyta</taxon>
        <taxon>Tracheophyta</taxon>
        <taxon>Spermatophyta</taxon>
        <taxon>Magnoliopsida</taxon>
        <taxon>Liliopsida</taxon>
        <taxon>Poales</taxon>
        <taxon>Poaceae</taxon>
        <taxon>BOP clade</taxon>
        <taxon>Pooideae</taxon>
        <taxon>Stipodae</taxon>
        <taxon>Brachypodieae</taxon>
        <taxon>Brachypodium</taxon>
    </lineage>
</organism>
<dbReference type="GO" id="GO:0006508">
    <property type="term" value="P:proteolysis"/>
    <property type="evidence" value="ECO:0000318"/>
    <property type="project" value="GO_Central"/>
</dbReference>
<dbReference type="OrthoDB" id="611629at2759"/>
<dbReference type="Pfam" id="PF05184">
    <property type="entry name" value="SapB_1"/>
    <property type="match status" value="1"/>
</dbReference>
<keyword evidence="16" id="KW-1185">Reference proteome</keyword>
<evidence type="ECO:0000256" key="8">
    <source>
        <dbReference type="PIRSR" id="PIRSR601461-2"/>
    </source>
</evidence>
<reference evidence="14" key="2">
    <citation type="submission" date="2017-06" db="EMBL/GenBank/DDBJ databases">
        <title>WGS assembly of Brachypodium distachyon.</title>
        <authorList>
            <consortium name="The International Brachypodium Initiative"/>
            <person name="Lucas S."/>
            <person name="Harmon-Smith M."/>
            <person name="Lail K."/>
            <person name="Tice H."/>
            <person name="Grimwood J."/>
            <person name="Bruce D."/>
            <person name="Barry K."/>
            <person name="Shu S."/>
            <person name="Lindquist E."/>
            <person name="Wang M."/>
            <person name="Pitluck S."/>
            <person name="Vogel J.P."/>
            <person name="Garvin D.F."/>
            <person name="Mockler T.C."/>
            <person name="Schmutz J."/>
            <person name="Rokhsar D."/>
            <person name="Bevan M.W."/>
        </authorList>
    </citation>
    <scope>NUCLEOTIDE SEQUENCE</scope>
    <source>
        <strain evidence="14">Bd21</strain>
    </source>
</reference>
<keyword evidence="3 9" id="KW-0064">Aspartyl protease</keyword>
<feature type="transmembrane region" description="Helical" evidence="10">
    <location>
        <begin position="158"/>
        <end position="178"/>
    </location>
</feature>
<dbReference type="FunFam" id="2.40.70.10:FF:000002">
    <property type="entry name" value="Vacuolar aspartic proteinase"/>
    <property type="match status" value="1"/>
</dbReference>
<evidence type="ECO:0000256" key="7">
    <source>
        <dbReference type="ARBA" id="ARBA00023180"/>
    </source>
</evidence>
<dbReference type="ExpressionAtlas" id="A0A2K2DE61">
    <property type="expression patterns" value="baseline and differential"/>
</dbReference>
<reference evidence="14 15" key="1">
    <citation type="journal article" date="2010" name="Nature">
        <title>Genome sequencing and analysis of the model grass Brachypodium distachyon.</title>
        <authorList>
            <consortium name="International Brachypodium Initiative"/>
        </authorList>
    </citation>
    <scope>NUCLEOTIDE SEQUENCE [LARGE SCALE GENOMIC DNA]</scope>
    <source>
        <strain evidence="14 15">Bd21</strain>
    </source>
</reference>
<evidence type="ECO:0000256" key="11">
    <source>
        <dbReference type="SAM" id="SignalP"/>
    </source>
</evidence>
<dbReference type="EnsemblPlants" id="PNT72537">
    <property type="protein sequence ID" value="PNT72537"/>
    <property type="gene ID" value="BRADI_2g45800v3"/>
</dbReference>
<dbReference type="InterPro" id="IPR008139">
    <property type="entry name" value="SaposinB_dom"/>
</dbReference>
<protein>
    <recommendedName>
        <fullName evidence="17">Peptidase A1 domain-containing protein</fullName>
    </recommendedName>
</protein>
<accession>A0A2K2DE61</accession>
<feature type="chain" id="PRO_5036319227" description="Peptidase A1 domain-containing protein" evidence="11">
    <location>
        <begin position="29"/>
        <end position="549"/>
    </location>
</feature>
<dbReference type="PRINTS" id="PR00792">
    <property type="entry name" value="PEPSIN"/>
</dbReference>
<dbReference type="Pfam" id="PF03489">
    <property type="entry name" value="SapB_2"/>
    <property type="match status" value="1"/>
</dbReference>
<dbReference type="Gramene" id="PNT72537">
    <property type="protein sequence ID" value="PNT72537"/>
    <property type="gene ID" value="BRADI_2g45800v3"/>
</dbReference>
<evidence type="ECO:0000313" key="16">
    <source>
        <dbReference type="Proteomes" id="UP000008810"/>
    </source>
</evidence>
<dbReference type="InterPro" id="IPR001461">
    <property type="entry name" value="Aspartic_peptidase_A1"/>
</dbReference>
<keyword evidence="10" id="KW-1133">Transmembrane helix</keyword>
<dbReference type="InterPro" id="IPR033121">
    <property type="entry name" value="PEPTIDASE_A1"/>
</dbReference>
<dbReference type="GO" id="GO:0006629">
    <property type="term" value="P:lipid metabolic process"/>
    <property type="evidence" value="ECO:0007669"/>
    <property type="project" value="InterPro"/>
</dbReference>
<evidence type="ECO:0000256" key="10">
    <source>
        <dbReference type="SAM" id="Phobius"/>
    </source>
</evidence>
<gene>
    <name evidence="14" type="ORF">BRADI_2g45800v3</name>
</gene>
<dbReference type="PANTHER" id="PTHR47966:SF4">
    <property type="entry name" value="OS01G0663400 PROTEIN"/>
    <property type="match status" value="1"/>
</dbReference>
<evidence type="ECO:0000256" key="3">
    <source>
        <dbReference type="ARBA" id="ARBA00022750"/>
    </source>
</evidence>
<name>A0A2K2DE61_BRADI</name>
<dbReference type="InterPro" id="IPR008138">
    <property type="entry name" value="SapB_2"/>
</dbReference>
<dbReference type="AlphaFoldDB" id="A0A2K2DE61"/>
<dbReference type="InterPro" id="IPR021109">
    <property type="entry name" value="Peptidase_aspartic_dom_sf"/>
</dbReference>
<evidence type="ECO:0000256" key="1">
    <source>
        <dbReference type="ARBA" id="ARBA00007447"/>
    </source>
</evidence>
<comment type="similarity">
    <text evidence="1 9">Belongs to the peptidase A1 family.</text>
</comment>
<keyword evidence="10" id="KW-0472">Membrane</keyword>
<dbReference type="Pfam" id="PF00026">
    <property type="entry name" value="Asp"/>
    <property type="match status" value="2"/>
</dbReference>
<evidence type="ECO:0000256" key="6">
    <source>
        <dbReference type="ARBA" id="ARBA00023157"/>
    </source>
</evidence>
<sequence length="549" mass="59226">MGTGPGAVALHHLLLLFLSVVLFHALLAAPAEGLVRVALKKHPVDEHGLAAGEEAQRLLLRRYGHVFNDASAGASSKPSTAAKGGSVTLKNCLNAQYYGEVGIGTPPQNFTVIFDTGSANLWVPSSNCYFSIACYFHPRYNAGQSKTYKKNGFHNNCHWYICLGFLELSSLLITVSLVTKKLLFQHLFSSFAVRKHVEIHYGTGAISGYLSQDSVQVGGVVVKKQDFIEATGEPSITFMFGKFDGILGLGFKEMLYNMVSQGLVGDLIFSFWFNRHAGEGQGGEIVFGGIDPSHHKGNHTYVPVPKKGYWQFDMSDVLIGGNSTGFCKDGCAAMADSGTSLLSGPTAIVTQINKKIGATGVVSQECKAVVSQYGKQILDLLLKQSFVVGLCTFDGAHGVSAGIQSVVDDKVWGSNDIFSKVTCNMCEMAVVWMQHQLAQNQTQEFVLQYINQLCDSFPSPMGESSVDCNRLASMPDIAFSIGGKQFVLTPEQYILKVGEGVATQCISGFTAVDIPPPRGPLWILGDIFMGAYHTVFDYGNLKVGFAEAA</sequence>
<evidence type="ECO:0000256" key="4">
    <source>
        <dbReference type="ARBA" id="ARBA00022801"/>
    </source>
</evidence>
<dbReference type="Proteomes" id="UP000008810">
    <property type="component" value="Chromosome 2"/>
</dbReference>
<feature type="domain" description="Saposin B-type" evidence="12">
    <location>
        <begin position="419"/>
        <end position="460"/>
    </location>
</feature>
<evidence type="ECO:0000256" key="9">
    <source>
        <dbReference type="RuleBase" id="RU000454"/>
    </source>
</evidence>
<proteinExistence type="inferred from homology"/>
<keyword evidence="7" id="KW-0325">Glycoprotein</keyword>
<evidence type="ECO:0000313" key="15">
    <source>
        <dbReference type="EnsemblPlants" id="PNT72537"/>
    </source>
</evidence>
<keyword evidence="4 9" id="KW-0378">Hydrolase</keyword>
<evidence type="ECO:0000256" key="2">
    <source>
        <dbReference type="ARBA" id="ARBA00022670"/>
    </source>
</evidence>
<dbReference type="InterPro" id="IPR007856">
    <property type="entry name" value="SapB_1"/>
</dbReference>
<evidence type="ECO:0000259" key="12">
    <source>
        <dbReference type="PROSITE" id="PS50015"/>
    </source>
</evidence>
<dbReference type="InterPro" id="IPR001969">
    <property type="entry name" value="Aspartic_peptidase_AS"/>
</dbReference>